<name>A0A2T5J8A7_9SPHI</name>
<dbReference type="EMBL" id="QAOQ01000005">
    <property type="protein sequence ID" value="PTQ95629.1"/>
    <property type="molecule type" value="Genomic_DNA"/>
</dbReference>
<protein>
    <recommendedName>
        <fullName evidence="4">Carboxypeptidase-like protein</fullName>
    </recommendedName>
</protein>
<dbReference type="Proteomes" id="UP000244168">
    <property type="component" value="Unassembled WGS sequence"/>
</dbReference>
<evidence type="ECO:0008006" key="4">
    <source>
        <dbReference type="Google" id="ProtNLM"/>
    </source>
</evidence>
<accession>A0A2T5J8A7</accession>
<dbReference type="AlphaFoldDB" id="A0A2T5J8A7"/>
<comment type="caution">
    <text evidence="2">The sequence shown here is derived from an EMBL/GenBank/DDBJ whole genome shotgun (WGS) entry which is preliminary data.</text>
</comment>
<keyword evidence="1" id="KW-0732">Signal</keyword>
<organism evidence="2 3">
    <name type="scientific">Mucilaginibacter yixingensis</name>
    <dbReference type="NCBI Taxonomy" id="1295612"/>
    <lineage>
        <taxon>Bacteria</taxon>
        <taxon>Pseudomonadati</taxon>
        <taxon>Bacteroidota</taxon>
        <taxon>Sphingobacteriia</taxon>
        <taxon>Sphingobacteriales</taxon>
        <taxon>Sphingobacteriaceae</taxon>
        <taxon>Mucilaginibacter</taxon>
    </lineage>
</organism>
<dbReference type="RefSeq" id="WP_107829134.1">
    <property type="nucleotide sequence ID" value="NZ_CP160205.1"/>
</dbReference>
<evidence type="ECO:0000313" key="2">
    <source>
        <dbReference type="EMBL" id="PTQ95629.1"/>
    </source>
</evidence>
<reference evidence="2 3" key="1">
    <citation type="submission" date="2018-04" db="EMBL/GenBank/DDBJ databases">
        <title>Genomic Encyclopedia of Archaeal and Bacterial Type Strains, Phase II (KMG-II): from individual species to whole genera.</title>
        <authorList>
            <person name="Goeker M."/>
        </authorList>
    </citation>
    <scope>NUCLEOTIDE SEQUENCE [LARGE SCALE GENOMIC DNA]</scope>
    <source>
        <strain evidence="2 3">DSM 26809</strain>
    </source>
</reference>
<proteinExistence type="predicted"/>
<sequence>MYLLNKRLLFTFLLLSAAVLHLHAQEVYSIRGIVFTKNSNNRIAGAQILNKHTGVISESDDNGLFNVKASRGDTVAISKDKFTTAIQIVASSANMVIFLQEVTMLGTVTVKAQSKQQEMSEYMDDYRKKGVFNGGKTTALSAAAHPLNGLYDLFGSGPKNARRFAAMSKREVDAAADHRKYNKEVVKRITGLDDATAERFVSVYVPNHDDLQKWSDYDVIAYVKRSYDNYKQFGFPPELQPLVTPGRDTLQQGKP</sequence>
<dbReference type="InterPro" id="IPR008969">
    <property type="entry name" value="CarboxyPept-like_regulatory"/>
</dbReference>
<keyword evidence="3" id="KW-1185">Reference proteome</keyword>
<gene>
    <name evidence="2" type="ORF">C8P68_105134</name>
</gene>
<dbReference type="OrthoDB" id="789400at2"/>
<feature type="signal peptide" evidence="1">
    <location>
        <begin position="1"/>
        <end position="24"/>
    </location>
</feature>
<dbReference type="SUPFAM" id="SSF49464">
    <property type="entry name" value="Carboxypeptidase regulatory domain-like"/>
    <property type="match status" value="1"/>
</dbReference>
<feature type="chain" id="PRO_5015668683" description="Carboxypeptidase-like protein" evidence="1">
    <location>
        <begin position="25"/>
        <end position="255"/>
    </location>
</feature>
<evidence type="ECO:0000256" key="1">
    <source>
        <dbReference type="SAM" id="SignalP"/>
    </source>
</evidence>
<evidence type="ECO:0000313" key="3">
    <source>
        <dbReference type="Proteomes" id="UP000244168"/>
    </source>
</evidence>